<organism evidence="1 2">
    <name type="scientific">Pan troglodytes</name>
    <name type="common">Chimpanzee</name>
    <dbReference type="NCBI Taxonomy" id="9598"/>
    <lineage>
        <taxon>Eukaryota</taxon>
        <taxon>Metazoa</taxon>
        <taxon>Chordata</taxon>
        <taxon>Craniata</taxon>
        <taxon>Vertebrata</taxon>
        <taxon>Euteleostomi</taxon>
        <taxon>Mammalia</taxon>
        <taxon>Eutheria</taxon>
        <taxon>Euarchontoglires</taxon>
        <taxon>Primates</taxon>
        <taxon>Haplorrhini</taxon>
        <taxon>Catarrhini</taxon>
        <taxon>Hominidae</taxon>
        <taxon>Pan</taxon>
    </lineage>
</organism>
<dbReference type="SMR" id="A0A2J8IX54"/>
<dbReference type="Gene3D" id="3.80.10.10">
    <property type="entry name" value="Ribonuclease Inhibitor"/>
    <property type="match status" value="1"/>
</dbReference>
<sequence>GHKTVTYLTLQGNDQDDMFPALCEVLRHPECNLRYLGLVSCSATTQQWADLSLALEVNQSLTAAVLSIWGHRRAMVMPDLAVWNLSLM</sequence>
<feature type="non-terminal residue" evidence="1">
    <location>
        <position position="1"/>
    </location>
</feature>
<dbReference type="Proteomes" id="UP000236370">
    <property type="component" value="Unassembled WGS sequence"/>
</dbReference>
<gene>
    <name evidence="1" type="ORF">CK820_G0052474</name>
</gene>
<name>A0A2J8IX54_PANTR</name>
<dbReference type="EMBL" id="NBAG03000567">
    <property type="protein sequence ID" value="PNI15101.1"/>
    <property type="molecule type" value="Genomic_DNA"/>
</dbReference>
<comment type="caution">
    <text evidence="1">The sequence shown here is derived from an EMBL/GenBank/DDBJ whole genome shotgun (WGS) entry which is preliminary data.</text>
</comment>
<evidence type="ECO:0000313" key="2">
    <source>
        <dbReference type="Proteomes" id="UP000236370"/>
    </source>
</evidence>
<proteinExistence type="predicted"/>
<dbReference type="InterPro" id="IPR032675">
    <property type="entry name" value="LRR_dom_sf"/>
</dbReference>
<protein>
    <submittedName>
        <fullName evidence="1">NLRP2 isoform 14</fullName>
    </submittedName>
</protein>
<accession>A0A2J8IX54</accession>
<reference evidence="1 2" key="1">
    <citation type="submission" date="2017-12" db="EMBL/GenBank/DDBJ databases">
        <title>High-resolution comparative analysis of great ape genomes.</title>
        <authorList>
            <person name="Pollen A."/>
            <person name="Hastie A."/>
            <person name="Hormozdiari F."/>
            <person name="Dougherty M."/>
            <person name="Liu R."/>
            <person name="Chaisson M."/>
            <person name="Hoppe E."/>
            <person name="Hill C."/>
            <person name="Pang A."/>
            <person name="Hillier L."/>
            <person name="Baker C."/>
            <person name="Armstrong J."/>
            <person name="Shendure J."/>
            <person name="Paten B."/>
            <person name="Wilson R."/>
            <person name="Chao H."/>
            <person name="Schneider V."/>
            <person name="Ventura M."/>
            <person name="Kronenberg Z."/>
            <person name="Murali S."/>
            <person name="Gordon D."/>
            <person name="Cantsilieris S."/>
            <person name="Munson K."/>
            <person name="Nelson B."/>
            <person name="Raja A."/>
            <person name="Underwood J."/>
            <person name="Diekhans M."/>
            <person name="Fiddes I."/>
            <person name="Haussler D."/>
            <person name="Eichler E."/>
        </authorList>
    </citation>
    <scope>NUCLEOTIDE SEQUENCE [LARGE SCALE GENOMIC DNA]</scope>
    <source>
        <strain evidence="1">Yerkes chimp pedigree #C0471</strain>
    </source>
</reference>
<evidence type="ECO:0000313" key="1">
    <source>
        <dbReference type="EMBL" id="PNI15101.1"/>
    </source>
</evidence>
<dbReference type="AlphaFoldDB" id="A0A2J8IX54"/>
<dbReference type="SUPFAM" id="SSF52047">
    <property type="entry name" value="RNI-like"/>
    <property type="match status" value="1"/>
</dbReference>